<comment type="caution">
    <text evidence="2">The sequence shown here is derived from an EMBL/GenBank/DDBJ whole genome shotgun (WGS) entry which is preliminary data.</text>
</comment>
<name>A0A834TVK1_9FABA</name>
<dbReference type="Proteomes" id="UP000634136">
    <property type="component" value="Unassembled WGS sequence"/>
</dbReference>
<organism evidence="2 3">
    <name type="scientific">Senna tora</name>
    <dbReference type="NCBI Taxonomy" id="362788"/>
    <lineage>
        <taxon>Eukaryota</taxon>
        <taxon>Viridiplantae</taxon>
        <taxon>Streptophyta</taxon>
        <taxon>Embryophyta</taxon>
        <taxon>Tracheophyta</taxon>
        <taxon>Spermatophyta</taxon>
        <taxon>Magnoliopsida</taxon>
        <taxon>eudicotyledons</taxon>
        <taxon>Gunneridae</taxon>
        <taxon>Pentapetalae</taxon>
        <taxon>rosids</taxon>
        <taxon>fabids</taxon>
        <taxon>Fabales</taxon>
        <taxon>Fabaceae</taxon>
        <taxon>Caesalpinioideae</taxon>
        <taxon>Cassia clade</taxon>
        <taxon>Senna</taxon>
    </lineage>
</organism>
<proteinExistence type="predicted"/>
<dbReference type="AlphaFoldDB" id="A0A834TVK1"/>
<sequence length="101" mass="11558">MTEFRPTPQQSQINLSGVRRTPYDGDITDIRTWTKDEDLRSGLVFKDKEAVQDALKVFSLKGHVDYRVMRSREKFIKCVCTTRRVANEGLKQVTGSIFSCG</sequence>
<feature type="region of interest" description="Disordered" evidence="1">
    <location>
        <begin position="1"/>
        <end position="20"/>
    </location>
</feature>
<evidence type="ECO:0000313" key="2">
    <source>
        <dbReference type="EMBL" id="KAF7827441.1"/>
    </source>
</evidence>
<evidence type="ECO:0000313" key="3">
    <source>
        <dbReference type="Proteomes" id="UP000634136"/>
    </source>
</evidence>
<gene>
    <name evidence="2" type="ORF">G2W53_018605</name>
</gene>
<reference evidence="2" key="1">
    <citation type="submission" date="2020-09" db="EMBL/GenBank/DDBJ databases">
        <title>Genome-Enabled Discovery of Anthraquinone Biosynthesis in Senna tora.</title>
        <authorList>
            <person name="Kang S.-H."/>
            <person name="Pandey R.P."/>
            <person name="Lee C.-M."/>
            <person name="Sim J.-S."/>
            <person name="Jeong J.-T."/>
            <person name="Choi B.-S."/>
            <person name="Jung M."/>
            <person name="Ginzburg D."/>
            <person name="Zhao K."/>
            <person name="Won S.Y."/>
            <person name="Oh T.-J."/>
            <person name="Yu Y."/>
            <person name="Kim N.-H."/>
            <person name="Lee O.R."/>
            <person name="Lee T.-H."/>
            <person name="Bashyal P."/>
            <person name="Kim T.-S."/>
            <person name="Lee W.-H."/>
            <person name="Kawkins C."/>
            <person name="Kim C.-K."/>
            <person name="Kim J.S."/>
            <person name="Ahn B.O."/>
            <person name="Rhee S.Y."/>
            <person name="Sohng J.K."/>
        </authorList>
    </citation>
    <scope>NUCLEOTIDE SEQUENCE</scope>
    <source>
        <tissue evidence="2">Leaf</tissue>
    </source>
</reference>
<accession>A0A834TVK1</accession>
<protein>
    <submittedName>
        <fullName evidence="2">Uncharacterized protein</fullName>
    </submittedName>
</protein>
<evidence type="ECO:0000256" key="1">
    <source>
        <dbReference type="SAM" id="MobiDB-lite"/>
    </source>
</evidence>
<dbReference type="EMBL" id="JAAIUW010000006">
    <property type="protein sequence ID" value="KAF7827441.1"/>
    <property type="molecule type" value="Genomic_DNA"/>
</dbReference>
<keyword evidence="3" id="KW-1185">Reference proteome</keyword>